<dbReference type="Pfam" id="PF00059">
    <property type="entry name" value="Lectin_C"/>
    <property type="match status" value="1"/>
</dbReference>
<evidence type="ECO:0000313" key="1">
    <source>
        <dbReference type="EMBL" id="CAB4017967.1"/>
    </source>
</evidence>
<dbReference type="Gene3D" id="3.10.100.10">
    <property type="entry name" value="Mannose-Binding Protein A, subunit A"/>
    <property type="match status" value="1"/>
</dbReference>
<dbReference type="InterPro" id="IPR001304">
    <property type="entry name" value="C-type_lectin-like"/>
</dbReference>
<dbReference type="InterPro" id="IPR016187">
    <property type="entry name" value="CTDL_fold"/>
</dbReference>
<dbReference type="PANTHER" id="PTHR22801:SF63">
    <property type="entry name" value="C-TYPE LECTIN DOMAIN-CONTAINING PROTEIN"/>
    <property type="match status" value="1"/>
</dbReference>
<gene>
    <name evidence="1" type="ORF">PACLA_8A021042</name>
</gene>
<dbReference type="InterPro" id="IPR016186">
    <property type="entry name" value="C-type_lectin-like/link_sf"/>
</dbReference>
<dbReference type="InterPro" id="IPR018378">
    <property type="entry name" value="C-type_lectin_CS"/>
</dbReference>
<comment type="caution">
    <text evidence="1">The sequence shown here is derived from an EMBL/GenBank/DDBJ whole genome shotgun (WGS) entry which is preliminary data.</text>
</comment>
<dbReference type="InterPro" id="IPR050801">
    <property type="entry name" value="Ca-Dep_Lectins_ImmuneDev"/>
</dbReference>
<dbReference type="EMBL" id="CACRXK020009791">
    <property type="protein sequence ID" value="CAB4017967.1"/>
    <property type="molecule type" value="Genomic_DNA"/>
</dbReference>
<dbReference type="SUPFAM" id="SSF56436">
    <property type="entry name" value="C-type lectin-like"/>
    <property type="match status" value="1"/>
</dbReference>
<name>A0A7D9EXQ2_PARCT</name>
<dbReference type="PANTHER" id="PTHR22801">
    <property type="entry name" value="LITHOSTATHINE"/>
    <property type="match status" value="1"/>
</dbReference>
<dbReference type="Proteomes" id="UP001152795">
    <property type="component" value="Unassembled WGS sequence"/>
</dbReference>
<protein>
    <submittedName>
        <fullName evidence="1">Uncharacterized protein</fullName>
    </submittedName>
</protein>
<dbReference type="PROSITE" id="PS50041">
    <property type="entry name" value="C_TYPE_LECTIN_2"/>
    <property type="match status" value="1"/>
</dbReference>
<dbReference type="AlphaFoldDB" id="A0A7D9EXQ2"/>
<evidence type="ECO:0000313" key="2">
    <source>
        <dbReference type="Proteomes" id="UP001152795"/>
    </source>
</evidence>
<dbReference type="SMART" id="SM00034">
    <property type="entry name" value="CLECT"/>
    <property type="match status" value="1"/>
</dbReference>
<sequence length="149" mass="16848">MMFSLLVVVAICCFQLSLCTNSPCPCGWSKIEGNCYKFFVSQDKWDNARSTCLGQGGDLALPTRQTNALISKFARNGGSRQTWVGIFRRYEKRFINVEGRDQVYTNWNSGEPNNSGGNENCVVMYTNTARWNDASCSSNHDFVCEIKLW</sequence>
<dbReference type="PROSITE" id="PS00615">
    <property type="entry name" value="C_TYPE_LECTIN_1"/>
    <property type="match status" value="1"/>
</dbReference>
<keyword evidence="2" id="KW-1185">Reference proteome</keyword>
<accession>A0A7D9EXQ2</accession>
<organism evidence="1 2">
    <name type="scientific">Paramuricea clavata</name>
    <name type="common">Red gorgonian</name>
    <name type="synonym">Violescent sea-whip</name>
    <dbReference type="NCBI Taxonomy" id="317549"/>
    <lineage>
        <taxon>Eukaryota</taxon>
        <taxon>Metazoa</taxon>
        <taxon>Cnidaria</taxon>
        <taxon>Anthozoa</taxon>
        <taxon>Octocorallia</taxon>
        <taxon>Malacalcyonacea</taxon>
        <taxon>Plexauridae</taxon>
        <taxon>Paramuricea</taxon>
    </lineage>
</organism>
<reference evidence="1" key="1">
    <citation type="submission" date="2020-04" db="EMBL/GenBank/DDBJ databases">
        <authorList>
            <person name="Alioto T."/>
            <person name="Alioto T."/>
            <person name="Gomez Garrido J."/>
        </authorList>
    </citation>
    <scope>NUCLEOTIDE SEQUENCE</scope>
    <source>
        <strain evidence="1">A484AB</strain>
    </source>
</reference>
<proteinExistence type="predicted"/>
<dbReference type="OrthoDB" id="5981195at2759"/>